<dbReference type="PROSITE" id="PS50076">
    <property type="entry name" value="DNAJ_2"/>
    <property type="match status" value="1"/>
</dbReference>
<dbReference type="CDD" id="cd10747">
    <property type="entry name" value="DnaJ_C"/>
    <property type="match status" value="1"/>
</dbReference>
<dbReference type="PANTHER" id="PTHR43096">
    <property type="entry name" value="DNAJ HOMOLOG 1, MITOCHONDRIAL-RELATED"/>
    <property type="match status" value="1"/>
</dbReference>
<name>A0A6J5EIK3_9BURK</name>
<evidence type="ECO:0000259" key="4">
    <source>
        <dbReference type="PROSITE" id="PS50076"/>
    </source>
</evidence>
<dbReference type="InterPro" id="IPR036869">
    <property type="entry name" value="J_dom_sf"/>
</dbReference>
<organism evidence="5 6">
    <name type="scientific">Paraburkholderia solisilvae</name>
    <dbReference type="NCBI Taxonomy" id="624376"/>
    <lineage>
        <taxon>Bacteria</taxon>
        <taxon>Pseudomonadati</taxon>
        <taxon>Pseudomonadota</taxon>
        <taxon>Betaproteobacteria</taxon>
        <taxon>Burkholderiales</taxon>
        <taxon>Burkholderiaceae</taxon>
        <taxon>Paraburkholderia</taxon>
    </lineage>
</organism>
<evidence type="ECO:0000313" key="5">
    <source>
        <dbReference type="EMBL" id="CAB3765062.1"/>
    </source>
</evidence>
<keyword evidence="3" id="KW-0143">Chaperone</keyword>
<dbReference type="PRINTS" id="PR00625">
    <property type="entry name" value="JDOMAIN"/>
</dbReference>
<keyword evidence="2 5" id="KW-0238">DNA-binding</keyword>
<dbReference type="GO" id="GO:0042026">
    <property type="term" value="P:protein refolding"/>
    <property type="evidence" value="ECO:0007669"/>
    <property type="project" value="TreeGrafter"/>
</dbReference>
<keyword evidence="1" id="KW-0963">Cytoplasm</keyword>
<dbReference type="EMBL" id="CADIKF010000040">
    <property type="protein sequence ID" value="CAB3765062.1"/>
    <property type="molecule type" value="Genomic_DNA"/>
</dbReference>
<dbReference type="Gene3D" id="1.10.287.110">
    <property type="entry name" value="DnaJ domain"/>
    <property type="match status" value="1"/>
</dbReference>
<dbReference type="GO" id="GO:0005737">
    <property type="term" value="C:cytoplasm"/>
    <property type="evidence" value="ECO:0007669"/>
    <property type="project" value="TreeGrafter"/>
</dbReference>
<dbReference type="GO" id="GO:0003677">
    <property type="term" value="F:DNA binding"/>
    <property type="evidence" value="ECO:0007669"/>
    <property type="project" value="UniProtKB-KW"/>
</dbReference>
<proteinExistence type="predicted"/>
<evidence type="ECO:0000313" key="6">
    <source>
        <dbReference type="Proteomes" id="UP000494329"/>
    </source>
</evidence>
<dbReference type="Proteomes" id="UP000494329">
    <property type="component" value="Unassembled WGS sequence"/>
</dbReference>
<dbReference type="Pfam" id="PF00226">
    <property type="entry name" value="DnaJ"/>
    <property type="match status" value="1"/>
</dbReference>
<dbReference type="SUPFAM" id="SSF49493">
    <property type="entry name" value="HSP40/DnaJ peptide-binding domain"/>
    <property type="match status" value="2"/>
</dbReference>
<evidence type="ECO:0000256" key="1">
    <source>
        <dbReference type="ARBA" id="ARBA00022490"/>
    </source>
</evidence>
<accession>A0A6J5EIK3</accession>
<keyword evidence="6" id="KW-1185">Reference proteome</keyword>
<dbReference type="AlphaFoldDB" id="A0A6J5EIK3"/>
<dbReference type="InterPro" id="IPR002939">
    <property type="entry name" value="DnaJ_C"/>
</dbReference>
<dbReference type="FunFam" id="2.60.260.20:FF:000008">
    <property type="entry name" value="Curved DNA-binding protein"/>
    <property type="match status" value="1"/>
</dbReference>
<reference evidence="5 6" key="1">
    <citation type="submission" date="2020-04" db="EMBL/GenBank/DDBJ databases">
        <authorList>
            <person name="De Canck E."/>
        </authorList>
    </citation>
    <scope>NUCLEOTIDE SEQUENCE [LARGE SCALE GENOMIC DNA]</scope>
    <source>
        <strain evidence="5 6">LMG 29739</strain>
    </source>
</reference>
<dbReference type="InterPro" id="IPR001623">
    <property type="entry name" value="DnaJ_domain"/>
</dbReference>
<dbReference type="InterPro" id="IPR008971">
    <property type="entry name" value="HSP40/DnaJ_pept-bd"/>
</dbReference>
<dbReference type="SMART" id="SM00271">
    <property type="entry name" value="DnaJ"/>
    <property type="match status" value="1"/>
</dbReference>
<evidence type="ECO:0000256" key="3">
    <source>
        <dbReference type="ARBA" id="ARBA00023186"/>
    </source>
</evidence>
<evidence type="ECO:0000256" key="2">
    <source>
        <dbReference type="ARBA" id="ARBA00023125"/>
    </source>
</evidence>
<dbReference type="CDD" id="cd06257">
    <property type="entry name" value="DnaJ"/>
    <property type="match status" value="1"/>
</dbReference>
<dbReference type="GO" id="GO:0051082">
    <property type="term" value="F:unfolded protein binding"/>
    <property type="evidence" value="ECO:0007669"/>
    <property type="project" value="InterPro"/>
</dbReference>
<gene>
    <name evidence="5" type="primary">cbpA</name>
    <name evidence="5" type="ORF">LMG29739_04503</name>
</gene>
<dbReference type="FunFam" id="2.60.260.20:FF:000013">
    <property type="entry name" value="DnaJ subfamily B member 11"/>
    <property type="match status" value="1"/>
</dbReference>
<dbReference type="PANTHER" id="PTHR43096:SF52">
    <property type="entry name" value="DNAJ HOMOLOG 1, MITOCHONDRIAL-RELATED"/>
    <property type="match status" value="1"/>
</dbReference>
<dbReference type="Gene3D" id="2.60.260.20">
    <property type="entry name" value="Urease metallochaperone UreE, N-terminal domain"/>
    <property type="match status" value="2"/>
</dbReference>
<protein>
    <submittedName>
        <fullName evidence="5">Curved DNA-binding protein</fullName>
    </submittedName>
</protein>
<feature type="domain" description="J" evidence="4">
    <location>
        <begin position="18"/>
        <end position="82"/>
    </location>
</feature>
<dbReference type="Pfam" id="PF01556">
    <property type="entry name" value="DnaJ_C"/>
    <property type="match status" value="1"/>
</dbReference>
<sequence>MTRDVRAHFFAAEMKYRDYYEILGLPRDVTEDGIKRAYRKLARKYHPDVSRQADAEERFKELGEAYTVLKDTEKRAAYDRMGSQWHEGQDFQPPPQWDDNFEFNGKESRSRSNADFSDFFEAMFGSGRAGGQGQQANGKTSQADHAVQMSSDLEDAYSGAQCPMPGQDHHAKITISLEDAYRGAQRAISLETPVLDAQGRVSLRSRTLNVSIPKGTRSGQHLRLSGQGGAGFGQGRAGDLYLEIRLRDHPRFRVDGRDVSLAMPVAPWEAALGASVTVPLPDGSVEMTIPPDSVGGRRLRLKGKGIPGNPPGDLYVTLNIALPPADSDSAKATWDRMRQAFDFDPRADFYR</sequence>
<dbReference type="SUPFAM" id="SSF46565">
    <property type="entry name" value="Chaperone J-domain"/>
    <property type="match status" value="1"/>
</dbReference>